<evidence type="ECO:0000259" key="3">
    <source>
        <dbReference type="PROSITE" id="PS51186"/>
    </source>
</evidence>
<dbReference type="RefSeq" id="WP_119766430.1">
    <property type="nucleotide sequence ID" value="NZ_QYUJ01000014.1"/>
</dbReference>
<dbReference type="InterPro" id="IPR050832">
    <property type="entry name" value="Bact_Acetyltransf"/>
</dbReference>
<dbReference type="EMBL" id="QYUJ01000014">
    <property type="protein sequence ID" value="RJF73668.1"/>
    <property type="molecule type" value="Genomic_DNA"/>
</dbReference>
<keyword evidence="5" id="KW-1185">Reference proteome</keyword>
<evidence type="ECO:0000313" key="4">
    <source>
        <dbReference type="EMBL" id="RJF73668.1"/>
    </source>
</evidence>
<dbReference type="GO" id="GO:0016747">
    <property type="term" value="F:acyltransferase activity, transferring groups other than amino-acyl groups"/>
    <property type="evidence" value="ECO:0007669"/>
    <property type="project" value="InterPro"/>
</dbReference>
<gene>
    <name evidence="4" type="ORF">D3875_10750</name>
</gene>
<dbReference type="Gene3D" id="3.40.630.30">
    <property type="match status" value="1"/>
</dbReference>
<dbReference type="CDD" id="cd04301">
    <property type="entry name" value="NAT_SF"/>
    <property type="match status" value="1"/>
</dbReference>
<dbReference type="AlphaFoldDB" id="A0A418VBZ2"/>
<dbReference type="PANTHER" id="PTHR43877">
    <property type="entry name" value="AMINOALKYLPHOSPHONATE N-ACETYLTRANSFERASE-RELATED-RELATED"/>
    <property type="match status" value="1"/>
</dbReference>
<dbReference type="Proteomes" id="UP000286287">
    <property type="component" value="Unassembled WGS sequence"/>
</dbReference>
<feature type="domain" description="N-acetyltransferase" evidence="3">
    <location>
        <begin position="129"/>
        <end position="285"/>
    </location>
</feature>
<reference evidence="4 5" key="1">
    <citation type="submission" date="2018-09" db="EMBL/GenBank/DDBJ databases">
        <authorList>
            <person name="Zhu H."/>
        </authorList>
    </citation>
    <scope>NUCLEOTIDE SEQUENCE [LARGE SCALE GENOMIC DNA]</scope>
    <source>
        <strain evidence="4 5">K2S05-167</strain>
    </source>
</reference>
<evidence type="ECO:0000256" key="1">
    <source>
        <dbReference type="ARBA" id="ARBA00022679"/>
    </source>
</evidence>
<keyword evidence="2" id="KW-0012">Acyltransferase</keyword>
<accession>A0A418VBZ2</accession>
<comment type="caution">
    <text evidence="4">The sequence shown here is derived from an EMBL/GenBank/DDBJ whole genome shotgun (WGS) entry which is preliminary data.</text>
</comment>
<sequence>MIRSMQVTDSPDVLALLHWMDAAPEREVFAPSARDGQELQLDCEDSTCLVDAGEDGVVAYCAIAPFRDGMVLEGPLSESGQVAGLLKKALEQAEGLPVYAFCSRENTPVRDALEAAGLTPMHSTAFYTAPLSHFKETDVPDGYALTNALSIADYRALYRAAEDAWAGRLDWTPEQFDAHFAREDVKLVALTRNGKPAGFAELEFHPDDAHAEVTYLAVHPAERGQKLGRALLNLAAAEAARHPELRTLRTRAHDHMKAARTLYSHLGLRHSRSVVTYLLEGDEEA</sequence>
<keyword evidence="1 4" id="KW-0808">Transferase</keyword>
<name>A0A418VBZ2_9DEIO</name>
<dbReference type="InterPro" id="IPR016181">
    <property type="entry name" value="Acyl_CoA_acyltransferase"/>
</dbReference>
<evidence type="ECO:0000313" key="5">
    <source>
        <dbReference type="Proteomes" id="UP000286287"/>
    </source>
</evidence>
<dbReference type="PROSITE" id="PS51186">
    <property type="entry name" value="GNAT"/>
    <property type="match status" value="1"/>
</dbReference>
<protein>
    <submittedName>
        <fullName evidence="4">GNAT family N-acetyltransferase</fullName>
    </submittedName>
</protein>
<dbReference type="OrthoDB" id="58299at2"/>
<proteinExistence type="predicted"/>
<organism evidence="4 5">
    <name type="scientific">Deinococcus cavernae</name>
    <dbReference type="NCBI Taxonomy" id="2320857"/>
    <lineage>
        <taxon>Bacteria</taxon>
        <taxon>Thermotogati</taxon>
        <taxon>Deinococcota</taxon>
        <taxon>Deinococci</taxon>
        <taxon>Deinococcales</taxon>
        <taxon>Deinococcaceae</taxon>
        <taxon>Deinococcus</taxon>
    </lineage>
</organism>
<evidence type="ECO:0000256" key="2">
    <source>
        <dbReference type="ARBA" id="ARBA00023315"/>
    </source>
</evidence>
<dbReference type="SUPFAM" id="SSF55729">
    <property type="entry name" value="Acyl-CoA N-acyltransferases (Nat)"/>
    <property type="match status" value="1"/>
</dbReference>
<dbReference type="InterPro" id="IPR000182">
    <property type="entry name" value="GNAT_dom"/>
</dbReference>
<dbReference type="Pfam" id="PF00583">
    <property type="entry name" value="Acetyltransf_1"/>
    <property type="match status" value="1"/>
</dbReference>